<accession>A0A0K1JPP2</accession>
<name>A0A0K1JPP2_9MICO</name>
<dbReference type="EMBL" id="CP011112">
    <property type="protein sequence ID" value="AKU18563.1"/>
    <property type="molecule type" value="Genomic_DNA"/>
</dbReference>
<organism evidence="5 6">
    <name type="scientific">Luteipulveratus mongoliensis</name>
    <dbReference type="NCBI Taxonomy" id="571913"/>
    <lineage>
        <taxon>Bacteria</taxon>
        <taxon>Bacillati</taxon>
        <taxon>Actinomycetota</taxon>
        <taxon>Actinomycetes</taxon>
        <taxon>Micrococcales</taxon>
        <taxon>Dermacoccaceae</taxon>
        <taxon>Luteipulveratus</taxon>
    </lineage>
</organism>
<evidence type="ECO:0000256" key="2">
    <source>
        <dbReference type="ARBA" id="ARBA00022679"/>
    </source>
</evidence>
<dbReference type="PATRIC" id="fig|571913.6.peg.470"/>
<evidence type="ECO:0000313" key="5">
    <source>
        <dbReference type="EMBL" id="AKU18563.1"/>
    </source>
</evidence>
<dbReference type="InterPro" id="IPR041698">
    <property type="entry name" value="Methyltransf_25"/>
</dbReference>
<reference evidence="5 6" key="1">
    <citation type="submission" date="2015-03" db="EMBL/GenBank/DDBJ databases">
        <title>Luteipulveratus halotolerans sp. nov., a novel actinobacterium (Dermacoccaceae) from Sarawak, Malaysia.</title>
        <authorList>
            <person name="Juboi H."/>
            <person name="Basik A."/>
            <person name="Shamsul S.S."/>
            <person name="Arnold P."/>
            <person name="Schmitt E.K."/>
            <person name="Sanglier J.-J."/>
            <person name="Yeo T."/>
        </authorList>
    </citation>
    <scope>NUCLEOTIDE SEQUENCE [LARGE SCALE GENOMIC DNA]</scope>
    <source>
        <strain evidence="5 6">MN07-A0370</strain>
    </source>
</reference>
<keyword evidence="6" id="KW-1185">Reference proteome</keyword>
<keyword evidence="2 5" id="KW-0808">Transferase</keyword>
<evidence type="ECO:0000259" key="4">
    <source>
        <dbReference type="Pfam" id="PF13649"/>
    </source>
</evidence>
<dbReference type="KEGG" id="lmoi:VV02_02285"/>
<dbReference type="Gene3D" id="3.40.50.150">
    <property type="entry name" value="Vaccinia Virus protein VP39"/>
    <property type="match status" value="1"/>
</dbReference>
<dbReference type="STRING" id="571913.VV02_02285"/>
<evidence type="ECO:0000256" key="1">
    <source>
        <dbReference type="ARBA" id="ARBA00022603"/>
    </source>
</evidence>
<dbReference type="PANTHER" id="PTHR43464">
    <property type="entry name" value="METHYLTRANSFERASE"/>
    <property type="match status" value="1"/>
</dbReference>
<dbReference type="AlphaFoldDB" id="A0A0K1JPP2"/>
<proteinExistence type="predicted"/>
<evidence type="ECO:0000313" key="6">
    <source>
        <dbReference type="Proteomes" id="UP000066480"/>
    </source>
</evidence>
<protein>
    <submittedName>
        <fullName evidence="5">SAM-dependent methlyltransferase</fullName>
    </submittedName>
</protein>
<dbReference type="InterPro" id="IPR029063">
    <property type="entry name" value="SAM-dependent_MTases_sf"/>
</dbReference>
<feature type="domain" description="Methyltransferase" evidence="4">
    <location>
        <begin position="46"/>
        <end position="141"/>
    </location>
</feature>
<evidence type="ECO:0000256" key="3">
    <source>
        <dbReference type="ARBA" id="ARBA00022691"/>
    </source>
</evidence>
<dbReference type="GO" id="GO:0008168">
    <property type="term" value="F:methyltransferase activity"/>
    <property type="evidence" value="ECO:0007669"/>
    <property type="project" value="UniProtKB-KW"/>
</dbReference>
<dbReference type="Pfam" id="PF13649">
    <property type="entry name" value="Methyltransf_25"/>
    <property type="match status" value="1"/>
</dbReference>
<dbReference type="OrthoDB" id="9786503at2"/>
<dbReference type="CDD" id="cd02440">
    <property type="entry name" value="AdoMet_MTases"/>
    <property type="match status" value="1"/>
</dbReference>
<dbReference type="SUPFAM" id="SSF53335">
    <property type="entry name" value="S-adenosyl-L-methionine-dependent methyltransferases"/>
    <property type="match status" value="1"/>
</dbReference>
<dbReference type="RefSeq" id="WP_052596435.1">
    <property type="nucleotide sequence ID" value="NZ_CP011112.1"/>
</dbReference>
<dbReference type="PANTHER" id="PTHR43464:SF19">
    <property type="entry name" value="UBIQUINONE BIOSYNTHESIS O-METHYLTRANSFERASE, MITOCHONDRIAL"/>
    <property type="match status" value="1"/>
</dbReference>
<sequence>MTSDTQGQTPEDFWEDFYDGQDAVWSGRPNPLLVRGVESLTPGSALELGCGEGADAIWLATSGWAVTGVDVSTRALTRAAKHAAAAGVGDHVEWEQHNLLRSFPEREFNVVSAQFLHSPVEAEGERPRILRRAAHAVKPGGALLIGSHAGFPSWVDTGEHEHGHYNFPTTAQVIEQLALPTDEWRVDLDEELTTDMPGPEGEPGTRTDTILRLRRAG</sequence>
<gene>
    <name evidence="5" type="ORF">VV02_02285</name>
</gene>
<keyword evidence="3" id="KW-0949">S-adenosyl-L-methionine</keyword>
<dbReference type="Proteomes" id="UP000066480">
    <property type="component" value="Chromosome"/>
</dbReference>
<keyword evidence="1" id="KW-0489">Methyltransferase</keyword>
<dbReference type="GO" id="GO:0032259">
    <property type="term" value="P:methylation"/>
    <property type="evidence" value="ECO:0007669"/>
    <property type="project" value="UniProtKB-KW"/>
</dbReference>